<proteinExistence type="predicted"/>
<feature type="region of interest" description="Disordered" evidence="1">
    <location>
        <begin position="58"/>
        <end position="83"/>
    </location>
</feature>
<evidence type="ECO:0000256" key="1">
    <source>
        <dbReference type="SAM" id="MobiDB-lite"/>
    </source>
</evidence>
<protein>
    <submittedName>
        <fullName evidence="2">Uncharacterized protein</fullName>
    </submittedName>
</protein>
<accession>A0A8G1VQ59</accession>
<name>A0A8G1VQ59_9EURO</name>
<dbReference type="RefSeq" id="XP_025516340.1">
    <property type="nucleotide sequence ID" value="XM_025655135.1"/>
</dbReference>
<reference evidence="2 3" key="1">
    <citation type="submission" date="2018-02" db="EMBL/GenBank/DDBJ databases">
        <title>The genomes of Aspergillus section Nigri reveals drivers in fungal speciation.</title>
        <authorList>
            <consortium name="DOE Joint Genome Institute"/>
            <person name="Vesth T.C."/>
            <person name="Nybo J."/>
            <person name="Theobald S."/>
            <person name="Brandl J."/>
            <person name="Frisvad J.C."/>
            <person name="Nielsen K.F."/>
            <person name="Lyhne E.K."/>
            <person name="Kogle M.E."/>
            <person name="Kuo A."/>
            <person name="Riley R."/>
            <person name="Clum A."/>
            <person name="Nolan M."/>
            <person name="Lipzen A."/>
            <person name="Salamov A."/>
            <person name="Henrissat B."/>
            <person name="Wiebenga A."/>
            <person name="De vries R.P."/>
            <person name="Grigoriev I.V."/>
            <person name="Mortensen U.H."/>
            <person name="Andersen M.R."/>
            <person name="Baker S.E."/>
        </authorList>
    </citation>
    <scope>NUCLEOTIDE SEQUENCE [LARGE SCALE GENOMIC DNA]</scope>
    <source>
        <strain evidence="2 3">CBS 112811</strain>
    </source>
</reference>
<organism evidence="2 3">
    <name type="scientific">Aspergillus piperis CBS 112811</name>
    <dbReference type="NCBI Taxonomy" id="1448313"/>
    <lineage>
        <taxon>Eukaryota</taxon>
        <taxon>Fungi</taxon>
        <taxon>Dikarya</taxon>
        <taxon>Ascomycota</taxon>
        <taxon>Pezizomycotina</taxon>
        <taxon>Eurotiomycetes</taxon>
        <taxon>Eurotiomycetidae</taxon>
        <taxon>Eurotiales</taxon>
        <taxon>Aspergillaceae</taxon>
        <taxon>Aspergillus</taxon>
        <taxon>Aspergillus subgen. Circumdati</taxon>
    </lineage>
</organism>
<dbReference type="Proteomes" id="UP000249526">
    <property type="component" value="Unassembled WGS sequence"/>
</dbReference>
<keyword evidence="3" id="KW-1185">Reference proteome</keyword>
<dbReference type="EMBL" id="KZ825060">
    <property type="protein sequence ID" value="RAH58418.1"/>
    <property type="molecule type" value="Genomic_DNA"/>
</dbReference>
<sequence length="168" mass="18644">MSAVRLSARGWASIDQGEKPASVAGRVARGLFGSVGRDQKSYKDQVRSRILVSQSDLNSSSKDTFQSKQLSQPTSKTKAKPQSSSSKDTFLFILSSFHYETIYSLLFSTLGHHVPPHGSCSWRSYRDKVQPSPTRLRELAGLLGLQHRNGPVHRRDPLCAGARTDRCR</sequence>
<dbReference type="GeneID" id="37158537"/>
<dbReference type="AlphaFoldDB" id="A0A8G1VQ59"/>
<gene>
    <name evidence="2" type="ORF">BO85DRAFT_274718</name>
</gene>
<evidence type="ECO:0000313" key="2">
    <source>
        <dbReference type="EMBL" id="RAH58418.1"/>
    </source>
</evidence>
<evidence type="ECO:0000313" key="3">
    <source>
        <dbReference type="Proteomes" id="UP000249526"/>
    </source>
</evidence>